<proteinExistence type="predicted"/>
<evidence type="ECO:0000313" key="1">
    <source>
        <dbReference type="EMBL" id="KDO85713.1"/>
    </source>
</evidence>
<accession>A0A067H175</accession>
<evidence type="ECO:0000313" key="2">
    <source>
        <dbReference type="Proteomes" id="UP000027120"/>
    </source>
</evidence>
<reference evidence="1 2" key="1">
    <citation type="submission" date="2014-04" db="EMBL/GenBank/DDBJ databases">
        <authorList>
            <consortium name="International Citrus Genome Consortium"/>
            <person name="Gmitter F."/>
            <person name="Chen C."/>
            <person name="Farmerie W."/>
            <person name="Harkins T."/>
            <person name="Desany B."/>
            <person name="Mohiuddin M."/>
            <person name="Kodira C."/>
            <person name="Borodovsky M."/>
            <person name="Lomsadze A."/>
            <person name="Burns P."/>
            <person name="Jenkins J."/>
            <person name="Prochnik S."/>
            <person name="Shu S."/>
            <person name="Chapman J."/>
            <person name="Pitluck S."/>
            <person name="Schmutz J."/>
            <person name="Rokhsar D."/>
        </authorList>
    </citation>
    <scope>NUCLEOTIDE SEQUENCE</scope>
</reference>
<name>A0A067H175_CITSI</name>
<protein>
    <submittedName>
        <fullName evidence="1">Uncharacterized protein</fullName>
    </submittedName>
</protein>
<dbReference type="AlphaFoldDB" id="A0A067H175"/>
<dbReference type="Proteomes" id="UP000027120">
    <property type="component" value="Unassembled WGS sequence"/>
</dbReference>
<sequence>MLLITRFLQHEHHLGRPINQV</sequence>
<feature type="non-terminal residue" evidence="1">
    <location>
        <position position="1"/>
    </location>
</feature>
<keyword evidence="2" id="KW-1185">Reference proteome</keyword>
<dbReference type="EMBL" id="KK784873">
    <property type="protein sequence ID" value="KDO85713.1"/>
    <property type="molecule type" value="Genomic_DNA"/>
</dbReference>
<organism evidence="1 2">
    <name type="scientific">Citrus sinensis</name>
    <name type="common">Sweet orange</name>
    <name type="synonym">Citrus aurantium var. sinensis</name>
    <dbReference type="NCBI Taxonomy" id="2711"/>
    <lineage>
        <taxon>Eukaryota</taxon>
        <taxon>Viridiplantae</taxon>
        <taxon>Streptophyta</taxon>
        <taxon>Embryophyta</taxon>
        <taxon>Tracheophyta</taxon>
        <taxon>Spermatophyta</taxon>
        <taxon>Magnoliopsida</taxon>
        <taxon>eudicotyledons</taxon>
        <taxon>Gunneridae</taxon>
        <taxon>Pentapetalae</taxon>
        <taxon>rosids</taxon>
        <taxon>malvids</taxon>
        <taxon>Sapindales</taxon>
        <taxon>Rutaceae</taxon>
        <taxon>Aurantioideae</taxon>
        <taxon>Citrus</taxon>
    </lineage>
</organism>
<gene>
    <name evidence="1" type="ORF">CISIN_1g0003871mg</name>
</gene>